<comment type="caution">
    <text evidence="2">The sequence shown here is derived from an EMBL/GenBank/DDBJ whole genome shotgun (WGS) entry which is preliminary data.</text>
</comment>
<accession>A0AAD6IMI0</accession>
<keyword evidence="3" id="KW-1185">Reference proteome</keyword>
<feature type="compositionally biased region" description="Polar residues" evidence="1">
    <location>
        <begin position="479"/>
        <end position="488"/>
    </location>
</feature>
<sequence length="597" mass="68587">MNNDLAQRFKLDRSVGEHPVFNVDDLYIVIHHLWTKDTTPYPDGRQIIQLAFLLLVSAYTASRPGALVYVEKNERTNAEHFFGSVDDVDAIEKDTMDEWDLRDEDLKTLCYGQISLVLLPNPGGIRDHLVMEVDLRHTKGHNKKKKSKIFLMSEVKQPFFDIVGLVVAMAFLDEAFESNIRSVEDIYATRVKSPRRSLNFKFVKEKLNVPICRQPESTSCGVSTHDVKPLRYHTYLYYLQLLSLAVGKPRAMKPYETRRGAGEAVEKTAPLPLLQQVMGHVYASTFQTYMNQRVQCHVQAAFLGIPSEDALMNILSHQSRYIDPRAPSHYEDLSATTQATLSTHPEIITLQEMRDTLTREAKEMYGSLKNAAGSKIGELKVKTEAALREFFATIDTLEINSQLDPSLLDIDKQAYEPEKIVHRLKERRRVAELMEISMHDLSEEDDMAQRVYLVNALIGLGRVVKVPSERAKPEKQAECATNNDQNSFPKEPYRAEYRAETEPSSSPEPRDCPISLTNRHCLFCIFKPEYQCYFASPRKAREHFEKHLRKYKRTEPILCPDEFCQLVLNGHKALKRHAEKIHHVRYFTDAQRIQAGF</sequence>
<evidence type="ECO:0000313" key="2">
    <source>
        <dbReference type="EMBL" id="KAJ6057049.1"/>
    </source>
</evidence>
<dbReference type="AlphaFoldDB" id="A0AAD6IMI0"/>
<dbReference type="PANTHER" id="PTHR37535">
    <property type="entry name" value="FLUG DOMAIN PROTEIN"/>
    <property type="match status" value="1"/>
</dbReference>
<dbReference type="InterPro" id="IPR021842">
    <property type="entry name" value="DUF3435"/>
</dbReference>
<dbReference type="Pfam" id="PF11917">
    <property type="entry name" value="DUF3435"/>
    <property type="match status" value="1"/>
</dbReference>
<feature type="region of interest" description="Disordered" evidence="1">
    <location>
        <begin position="471"/>
        <end position="511"/>
    </location>
</feature>
<dbReference type="EMBL" id="JAQJZL010000001">
    <property type="protein sequence ID" value="KAJ6057049.1"/>
    <property type="molecule type" value="Genomic_DNA"/>
</dbReference>
<gene>
    <name evidence="2" type="ORF">N7460_000323</name>
</gene>
<evidence type="ECO:0000313" key="3">
    <source>
        <dbReference type="Proteomes" id="UP001219568"/>
    </source>
</evidence>
<evidence type="ECO:0000256" key="1">
    <source>
        <dbReference type="SAM" id="MobiDB-lite"/>
    </source>
</evidence>
<organism evidence="2 3">
    <name type="scientific">Penicillium canescens</name>
    <dbReference type="NCBI Taxonomy" id="5083"/>
    <lineage>
        <taxon>Eukaryota</taxon>
        <taxon>Fungi</taxon>
        <taxon>Dikarya</taxon>
        <taxon>Ascomycota</taxon>
        <taxon>Pezizomycotina</taxon>
        <taxon>Eurotiomycetes</taxon>
        <taxon>Eurotiomycetidae</taxon>
        <taxon>Eurotiales</taxon>
        <taxon>Aspergillaceae</taxon>
        <taxon>Penicillium</taxon>
    </lineage>
</organism>
<reference evidence="2" key="2">
    <citation type="submission" date="2023-01" db="EMBL/GenBank/DDBJ databases">
        <authorList>
            <person name="Petersen C."/>
        </authorList>
    </citation>
    <scope>NUCLEOTIDE SEQUENCE</scope>
    <source>
        <strain evidence="2">IBT 15450</strain>
    </source>
</reference>
<reference evidence="2" key="1">
    <citation type="journal article" date="2023" name="IMA Fungus">
        <title>Comparative genomic study of the Penicillium genus elucidates a diverse pangenome and 15 lateral gene transfer events.</title>
        <authorList>
            <person name="Petersen C."/>
            <person name="Sorensen T."/>
            <person name="Nielsen M.R."/>
            <person name="Sondergaard T.E."/>
            <person name="Sorensen J.L."/>
            <person name="Fitzpatrick D.A."/>
            <person name="Frisvad J.C."/>
            <person name="Nielsen K.L."/>
        </authorList>
    </citation>
    <scope>NUCLEOTIDE SEQUENCE</scope>
    <source>
        <strain evidence="2">IBT 15450</strain>
    </source>
</reference>
<evidence type="ECO:0008006" key="4">
    <source>
        <dbReference type="Google" id="ProtNLM"/>
    </source>
</evidence>
<protein>
    <recommendedName>
        <fullName evidence="4">C2H2-type domain-containing protein</fullName>
    </recommendedName>
</protein>
<dbReference type="PANTHER" id="PTHR37535:SF4">
    <property type="entry name" value="FLUG DOMAIN-CONTAINING PROTEIN"/>
    <property type="match status" value="1"/>
</dbReference>
<feature type="compositionally biased region" description="Basic and acidic residues" evidence="1">
    <location>
        <begin position="491"/>
        <end position="501"/>
    </location>
</feature>
<proteinExistence type="predicted"/>
<name>A0AAD6IMI0_PENCN</name>
<dbReference type="Proteomes" id="UP001219568">
    <property type="component" value="Unassembled WGS sequence"/>
</dbReference>